<dbReference type="FunCoup" id="A0A6J0CB44">
    <property type="interactions" value="55"/>
</dbReference>
<sequence length="245" mass="28131">MKRVAVILCAVFSVALAAEEVEIPKYMKICNRKSENVNDCLKTAIQDAIPKVSKGVPELNVPVLDPYYVALEEISYSNGMMQGKLLMKEVNAYGTSRAKILKVKSTFSEDRQRLEVDVLFPRIFIDGEYKAEGHLNDFKVGGKGFFNVSMEGVKTVWDITGRIENDRWVVEHFMVLPEVEKMKVYFDDLFNGDESLNNIARSFINEYWPLFYRELLPIASARWDKMMTDFANLVFSKLSYSKLFA</sequence>
<organism evidence="3">
    <name type="scientific">Neodiprion lecontei</name>
    <name type="common">Redheaded pine sawfly</name>
    <dbReference type="NCBI Taxonomy" id="441921"/>
    <lineage>
        <taxon>Eukaryota</taxon>
        <taxon>Metazoa</taxon>
        <taxon>Ecdysozoa</taxon>
        <taxon>Arthropoda</taxon>
        <taxon>Hexapoda</taxon>
        <taxon>Insecta</taxon>
        <taxon>Pterygota</taxon>
        <taxon>Neoptera</taxon>
        <taxon>Endopterygota</taxon>
        <taxon>Hymenoptera</taxon>
        <taxon>Tenthredinoidea</taxon>
        <taxon>Diprionidae</taxon>
        <taxon>Diprioninae</taxon>
        <taxon>Neodiprion</taxon>
    </lineage>
</organism>
<evidence type="ECO:0000256" key="1">
    <source>
        <dbReference type="SAM" id="SignalP"/>
    </source>
</evidence>
<dbReference type="OrthoDB" id="8196554at2759"/>
<dbReference type="GeneID" id="107227098"/>
<gene>
    <name evidence="3" type="primary">LOC107227098</name>
</gene>
<evidence type="ECO:0000313" key="3">
    <source>
        <dbReference type="RefSeq" id="XP_015523630.1"/>
    </source>
</evidence>
<name>A0A6J0CB44_NEOLC</name>
<dbReference type="Gene3D" id="3.15.10.30">
    <property type="entry name" value="Haemolymph juvenile hormone binding protein"/>
    <property type="match status" value="1"/>
</dbReference>
<protein>
    <submittedName>
        <fullName evidence="3">Uncharacterized protein LOC107227098</fullName>
    </submittedName>
</protein>
<feature type="signal peptide" evidence="1">
    <location>
        <begin position="1"/>
        <end position="17"/>
    </location>
</feature>
<dbReference type="RefSeq" id="XP_015523630.1">
    <property type="nucleotide sequence ID" value="XM_015668144.2"/>
</dbReference>
<dbReference type="PANTHER" id="PTHR11008:SF18">
    <property type="entry name" value="BCDNA.GH05536-RELATED"/>
    <property type="match status" value="1"/>
</dbReference>
<dbReference type="InParanoid" id="A0A6J0CB44"/>
<keyword evidence="2" id="KW-1185">Reference proteome</keyword>
<dbReference type="Pfam" id="PF06585">
    <property type="entry name" value="JHBP"/>
    <property type="match status" value="1"/>
</dbReference>
<dbReference type="InterPro" id="IPR038606">
    <property type="entry name" value="To_sf"/>
</dbReference>
<dbReference type="KEGG" id="nlo:107227098"/>
<dbReference type="PANTHER" id="PTHR11008">
    <property type="entry name" value="PROTEIN TAKEOUT-LIKE PROTEIN"/>
    <property type="match status" value="1"/>
</dbReference>
<dbReference type="Proteomes" id="UP000829291">
    <property type="component" value="Chromosome 4"/>
</dbReference>
<dbReference type="InterPro" id="IPR010562">
    <property type="entry name" value="Haemolymph_juvenile_hormone-bd"/>
</dbReference>
<dbReference type="AlphaFoldDB" id="A0A6J0CB44"/>
<evidence type="ECO:0000313" key="2">
    <source>
        <dbReference type="Proteomes" id="UP000829291"/>
    </source>
</evidence>
<dbReference type="SMART" id="SM00700">
    <property type="entry name" value="JHBP"/>
    <property type="match status" value="1"/>
</dbReference>
<accession>A0A6J0CB44</accession>
<reference evidence="3" key="1">
    <citation type="submission" date="2025-08" db="UniProtKB">
        <authorList>
            <consortium name="RefSeq"/>
        </authorList>
    </citation>
    <scope>IDENTIFICATION</scope>
    <source>
        <tissue evidence="3">Thorax and Abdomen</tissue>
    </source>
</reference>
<dbReference type="GO" id="GO:0005615">
    <property type="term" value="C:extracellular space"/>
    <property type="evidence" value="ECO:0007669"/>
    <property type="project" value="TreeGrafter"/>
</dbReference>
<feature type="chain" id="PRO_5026756263" evidence="1">
    <location>
        <begin position="18"/>
        <end position="245"/>
    </location>
</feature>
<keyword evidence="1" id="KW-0732">Signal</keyword>
<proteinExistence type="predicted"/>